<reference evidence="9 10" key="1">
    <citation type="submission" date="2019-08" db="EMBL/GenBank/DDBJ databases">
        <title>Draft genome sequences of two oriental melons (Cucumis melo L. var makuwa).</title>
        <authorList>
            <person name="Kwon S.-Y."/>
        </authorList>
    </citation>
    <scope>NUCLEOTIDE SEQUENCE [LARGE SCALE GENOMIC DNA]</scope>
    <source>
        <strain evidence="10">cv. Chang Bougi</strain>
        <strain evidence="9">cv. SW 3</strain>
        <tissue evidence="7">Leaf</tissue>
    </source>
</reference>
<dbReference type="InterPro" id="IPR044672">
    <property type="entry name" value="MOCS2A"/>
</dbReference>
<evidence type="ECO:0000256" key="5">
    <source>
        <dbReference type="ARBA" id="ARBA00023150"/>
    </source>
</evidence>
<keyword evidence="2 6" id="KW-0963">Cytoplasm</keyword>
<gene>
    <name evidence="8" type="ORF">E5676_scaffold169G00780</name>
    <name evidence="7" type="ORF">E6C27_scaffold64G00790</name>
</gene>
<name>A0A5A7TCZ4_CUCMM</name>
<comment type="subcellular location">
    <subcellularLocation>
        <location evidence="6">Cytoplasm</location>
    </subcellularLocation>
</comment>
<dbReference type="OrthoDB" id="5531344at2759"/>
<keyword evidence="4 6" id="KW-0547">Nucleotide-binding</keyword>
<dbReference type="CDD" id="cd00754">
    <property type="entry name" value="Ubl_MoaD"/>
    <property type="match status" value="1"/>
</dbReference>
<feature type="modified residue" description="Glycyl adenylate; alternate" evidence="6">
    <location>
        <position position="107"/>
    </location>
</feature>
<evidence type="ECO:0000256" key="1">
    <source>
        <dbReference type="ARBA" id="ARBA00005046"/>
    </source>
</evidence>
<dbReference type="STRING" id="1194695.A0A5A7TCZ4"/>
<proteinExistence type="inferred from homology"/>
<protein>
    <recommendedName>
        <fullName evidence="6">Molybdopterin synthase sulfur carrier subunit</fullName>
    </recommendedName>
    <alternativeName>
        <fullName evidence="6">Molybdenum cofactor synthesis protein 2 small subunit</fullName>
    </alternativeName>
    <alternativeName>
        <fullName evidence="6">Molybdenum cofactor synthesis protein 2A</fullName>
        <shortName evidence="6">MOCS2A</shortName>
    </alternativeName>
    <alternativeName>
        <fullName evidence="6">Sulfur carrier protein MOCS2A</fullName>
    </alternativeName>
</protein>
<dbReference type="InterPro" id="IPR028887">
    <property type="entry name" value="MOCS2A_euk"/>
</dbReference>
<comment type="pathway">
    <text evidence="1 6">Cofactor biosynthesis; molybdopterin biosynthesis.</text>
</comment>
<dbReference type="PANTHER" id="PTHR33359:SF1">
    <property type="entry name" value="MOLYBDOPTERIN SYNTHASE SULFUR CARRIER SUBUNIT"/>
    <property type="match status" value="1"/>
</dbReference>
<evidence type="ECO:0000313" key="9">
    <source>
        <dbReference type="Proteomes" id="UP000321393"/>
    </source>
</evidence>
<dbReference type="SUPFAM" id="SSF54285">
    <property type="entry name" value="MoaD/ThiS"/>
    <property type="match status" value="1"/>
</dbReference>
<comment type="caution">
    <text evidence="7">The sequence shown here is derived from an EMBL/GenBank/DDBJ whole genome shotgun (WGS) entry which is preliminary data.</text>
</comment>
<dbReference type="FunFam" id="3.10.20.30:FF:000010">
    <property type="entry name" value="Molybdopterin synthase sulfur carrier subunit"/>
    <property type="match status" value="1"/>
</dbReference>
<dbReference type="PANTHER" id="PTHR33359">
    <property type="entry name" value="MOLYBDOPTERIN SYNTHASE SULFUR CARRIER SUBUNIT"/>
    <property type="match status" value="1"/>
</dbReference>
<evidence type="ECO:0000256" key="4">
    <source>
        <dbReference type="ARBA" id="ARBA00022741"/>
    </source>
</evidence>
<dbReference type="EMBL" id="SSTD01016718">
    <property type="protein sequence ID" value="TYK00470.1"/>
    <property type="molecule type" value="Genomic_DNA"/>
</dbReference>
<evidence type="ECO:0000313" key="8">
    <source>
        <dbReference type="EMBL" id="TYK00470.1"/>
    </source>
</evidence>
<dbReference type="AlphaFoldDB" id="A0A5A7TCZ4"/>
<dbReference type="GO" id="GO:0006777">
    <property type="term" value="P:Mo-molybdopterin cofactor biosynthetic process"/>
    <property type="evidence" value="ECO:0007669"/>
    <property type="project" value="UniProtKB-UniRule"/>
</dbReference>
<dbReference type="Pfam" id="PF02597">
    <property type="entry name" value="ThiS"/>
    <property type="match status" value="1"/>
</dbReference>
<evidence type="ECO:0000313" key="7">
    <source>
        <dbReference type="EMBL" id="KAA0039285.1"/>
    </source>
</evidence>
<comment type="similarity">
    <text evidence="6">Belongs to the MoaD family. MOCS2A subfamily.</text>
</comment>
<keyword evidence="5 6" id="KW-0501">Molybdenum cofactor biosynthesis</keyword>
<dbReference type="InterPro" id="IPR016155">
    <property type="entry name" value="Mopterin_synth/thiamin_S_b"/>
</dbReference>
<dbReference type="Proteomes" id="UP000321947">
    <property type="component" value="Unassembled WGS sequence"/>
</dbReference>
<dbReference type="NCBIfam" id="TIGR01682">
    <property type="entry name" value="moaD"/>
    <property type="match status" value="1"/>
</dbReference>
<sequence>MKAMKEQEDGFGSADRYGEDKVEQLVQIKTLFFARARDLTGTNDVLLEIPLGSTTKDCLDKIVGKFPRLEEILGCVVLALNEDYTTESTVVKDGDELAIIPPISATGLCQSIPYTRSPLLFSIRKARVQSCVAIEFAAESGILCKEEDKDCISFTLLRKEIKK</sequence>
<dbReference type="GO" id="GO:1990140">
    <property type="term" value="C:molybdopterin synthase complex"/>
    <property type="evidence" value="ECO:0007669"/>
    <property type="project" value="UniProtKB-UniRule"/>
</dbReference>
<dbReference type="InterPro" id="IPR012675">
    <property type="entry name" value="Beta-grasp_dom_sf"/>
</dbReference>
<dbReference type="GO" id="GO:0000166">
    <property type="term" value="F:nucleotide binding"/>
    <property type="evidence" value="ECO:0007669"/>
    <property type="project" value="UniProtKB-KW"/>
</dbReference>
<evidence type="ECO:0000256" key="6">
    <source>
        <dbReference type="HAMAP-Rule" id="MF_03051"/>
    </source>
</evidence>
<dbReference type="Proteomes" id="UP000321393">
    <property type="component" value="Unassembled WGS sequence"/>
</dbReference>
<evidence type="ECO:0000256" key="3">
    <source>
        <dbReference type="ARBA" id="ARBA00022553"/>
    </source>
</evidence>
<comment type="function">
    <text evidence="6">Acts as a sulfur carrier required for molybdopterin biosynthesis. Component of the molybdopterin synthase complex that catalyzes the conversion of precursor Z into molybdopterin by mediating the incorporation of 2 sulfur atoms into precursor Z to generate a dithiolene group. In the complex, serves as sulfur donor by being thiocarboxylated (-COSH) at its C-terminus by MOCS3. After interaction with MOCS2B, the sulfur is then transferred to precursor Z to form molybdopterin.</text>
</comment>
<keyword evidence="3 6" id="KW-0597">Phosphoprotein</keyword>
<comment type="PTM">
    <text evidence="6">C-terminal thiocarboxylation occurs in 2 steps, it is first acyl-adenylated (-COAMP) via the hesA/moeB/thiF part of MOCS3, then thiocarboxylated (-COSH) via the rhodanese domain of MOCS3.</text>
</comment>
<comment type="subunit">
    <text evidence="6">Heterotetramer; composed of 2 small (MOCS2A) and 2 large (MOCS2B) subunits.</text>
</comment>
<evidence type="ECO:0000256" key="2">
    <source>
        <dbReference type="ARBA" id="ARBA00022490"/>
    </source>
</evidence>
<dbReference type="HAMAP" id="MF_03051">
    <property type="entry name" value="MOCS2A"/>
    <property type="match status" value="1"/>
</dbReference>
<dbReference type="GO" id="GO:0030366">
    <property type="term" value="F:molybdopterin synthase activity"/>
    <property type="evidence" value="ECO:0007669"/>
    <property type="project" value="UniProtKB-UniRule"/>
</dbReference>
<dbReference type="InterPro" id="IPR003749">
    <property type="entry name" value="ThiS/MoaD-like"/>
</dbReference>
<feature type="modified residue" description="1-thioglycine; alternate" evidence="6">
    <location>
        <position position="107"/>
    </location>
</feature>
<dbReference type="EMBL" id="SSTE01018412">
    <property type="protein sequence ID" value="KAA0039285.1"/>
    <property type="molecule type" value="Genomic_DNA"/>
</dbReference>
<organism evidence="7 9">
    <name type="scientific">Cucumis melo var. makuwa</name>
    <name type="common">Oriental melon</name>
    <dbReference type="NCBI Taxonomy" id="1194695"/>
    <lineage>
        <taxon>Eukaryota</taxon>
        <taxon>Viridiplantae</taxon>
        <taxon>Streptophyta</taxon>
        <taxon>Embryophyta</taxon>
        <taxon>Tracheophyta</taxon>
        <taxon>Spermatophyta</taxon>
        <taxon>Magnoliopsida</taxon>
        <taxon>eudicotyledons</taxon>
        <taxon>Gunneridae</taxon>
        <taxon>Pentapetalae</taxon>
        <taxon>rosids</taxon>
        <taxon>fabids</taxon>
        <taxon>Cucurbitales</taxon>
        <taxon>Cucurbitaceae</taxon>
        <taxon>Benincaseae</taxon>
        <taxon>Cucumis</taxon>
    </lineage>
</organism>
<dbReference type="UniPathway" id="UPA00344"/>
<dbReference type="GO" id="GO:1990133">
    <property type="term" value="C:molybdopterin adenylyltransferase complex"/>
    <property type="evidence" value="ECO:0007669"/>
    <property type="project" value="TreeGrafter"/>
</dbReference>
<evidence type="ECO:0000313" key="10">
    <source>
        <dbReference type="Proteomes" id="UP000321947"/>
    </source>
</evidence>
<dbReference type="Gene3D" id="3.10.20.30">
    <property type="match status" value="1"/>
</dbReference>
<accession>A0A5A7TCZ4</accession>